<gene>
    <name evidence="3" type="ORF">CPB84DRAFT_1787355</name>
</gene>
<dbReference type="AlphaFoldDB" id="A0A9P5TJ21"/>
<feature type="chain" id="PRO_5040481380" evidence="2">
    <location>
        <begin position="24"/>
        <end position="75"/>
    </location>
</feature>
<dbReference type="Proteomes" id="UP000724874">
    <property type="component" value="Unassembled WGS sequence"/>
</dbReference>
<feature type="non-terminal residue" evidence="3">
    <location>
        <position position="75"/>
    </location>
</feature>
<evidence type="ECO:0000313" key="3">
    <source>
        <dbReference type="EMBL" id="KAF8886689.1"/>
    </source>
</evidence>
<evidence type="ECO:0000256" key="2">
    <source>
        <dbReference type="SAM" id="SignalP"/>
    </source>
</evidence>
<protein>
    <submittedName>
        <fullName evidence="3">Uncharacterized protein</fullName>
    </submittedName>
</protein>
<proteinExistence type="predicted"/>
<accession>A0A9P5TJ21</accession>
<feature type="signal peptide" evidence="2">
    <location>
        <begin position="1"/>
        <end position="23"/>
    </location>
</feature>
<reference evidence="3" key="1">
    <citation type="submission" date="2020-11" db="EMBL/GenBank/DDBJ databases">
        <authorList>
            <consortium name="DOE Joint Genome Institute"/>
            <person name="Ahrendt S."/>
            <person name="Riley R."/>
            <person name="Andreopoulos W."/>
            <person name="LaButti K."/>
            <person name="Pangilinan J."/>
            <person name="Ruiz-duenas F.J."/>
            <person name="Barrasa J.M."/>
            <person name="Sanchez-Garcia M."/>
            <person name="Camarero S."/>
            <person name="Miyauchi S."/>
            <person name="Serrano A."/>
            <person name="Linde D."/>
            <person name="Babiker R."/>
            <person name="Drula E."/>
            <person name="Ayuso-Fernandez I."/>
            <person name="Pacheco R."/>
            <person name="Padilla G."/>
            <person name="Ferreira P."/>
            <person name="Barriuso J."/>
            <person name="Kellner H."/>
            <person name="Castanera R."/>
            <person name="Alfaro M."/>
            <person name="Ramirez L."/>
            <person name="Pisabarro A.G."/>
            <person name="Kuo A."/>
            <person name="Tritt A."/>
            <person name="Lipzen A."/>
            <person name="He G."/>
            <person name="Yan M."/>
            <person name="Ng V."/>
            <person name="Cullen D."/>
            <person name="Martin F."/>
            <person name="Rosso M.-N."/>
            <person name="Henrissat B."/>
            <person name="Hibbett D."/>
            <person name="Martinez A.T."/>
            <person name="Grigoriev I.V."/>
        </authorList>
    </citation>
    <scope>NUCLEOTIDE SEQUENCE</scope>
    <source>
        <strain evidence="3">AH 44721</strain>
    </source>
</reference>
<feature type="region of interest" description="Disordered" evidence="1">
    <location>
        <begin position="32"/>
        <end position="51"/>
    </location>
</feature>
<evidence type="ECO:0000313" key="4">
    <source>
        <dbReference type="Proteomes" id="UP000724874"/>
    </source>
</evidence>
<evidence type="ECO:0000256" key="1">
    <source>
        <dbReference type="SAM" id="MobiDB-lite"/>
    </source>
</evidence>
<keyword evidence="4" id="KW-1185">Reference proteome</keyword>
<organism evidence="3 4">
    <name type="scientific">Gymnopilus junonius</name>
    <name type="common">Spectacular rustgill mushroom</name>
    <name type="synonym">Gymnopilus spectabilis subsp. junonius</name>
    <dbReference type="NCBI Taxonomy" id="109634"/>
    <lineage>
        <taxon>Eukaryota</taxon>
        <taxon>Fungi</taxon>
        <taxon>Dikarya</taxon>
        <taxon>Basidiomycota</taxon>
        <taxon>Agaricomycotina</taxon>
        <taxon>Agaricomycetes</taxon>
        <taxon>Agaricomycetidae</taxon>
        <taxon>Agaricales</taxon>
        <taxon>Agaricineae</taxon>
        <taxon>Hymenogastraceae</taxon>
        <taxon>Gymnopilus</taxon>
    </lineage>
</organism>
<name>A0A9P5TJ21_GYMJU</name>
<comment type="caution">
    <text evidence="3">The sequence shown here is derived from an EMBL/GenBank/DDBJ whole genome shotgun (WGS) entry which is preliminary data.</text>
</comment>
<sequence>MKSFLTNILSLVALSFIALNVAAIPLPDQEGVNTQGHPLEPYKMSSHSSETEFIPDYRRRSTFRPVNRLPLIDHV</sequence>
<dbReference type="EMBL" id="JADNYJ010000094">
    <property type="protein sequence ID" value="KAF8886689.1"/>
    <property type="molecule type" value="Genomic_DNA"/>
</dbReference>
<keyword evidence="2" id="KW-0732">Signal</keyword>